<organism evidence="3 4">
    <name type="scientific">Coprococcus catus GD/7</name>
    <dbReference type="NCBI Taxonomy" id="717962"/>
    <lineage>
        <taxon>Bacteria</taxon>
        <taxon>Bacillati</taxon>
        <taxon>Bacillota</taxon>
        <taxon>Clostridia</taxon>
        <taxon>Lachnospirales</taxon>
        <taxon>Lachnospiraceae</taxon>
        <taxon>Coprococcus</taxon>
    </lineage>
</organism>
<dbReference type="PANTHER" id="PTHR46558:SF4">
    <property type="entry name" value="DNA-BIDING PHAGE PROTEIN"/>
    <property type="match status" value="1"/>
</dbReference>
<evidence type="ECO:0000259" key="2">
    <source>
        <dbReference type="PROSITE" id="PS50943"/>
    </source>
</evidence>
<protein>
    <submittedName>
        <fullName evidence="3">Helix-turn-helix</fullName>
    </submittedName>
</protein>
<dbReference type="Pfam" id="PF01381">
    <property type="entry name" value="HTH_3"/>
    <property type="match status" value="1"/>
</dbReference>
<dbReference type="PATRIC" id="fig|717962.3.peg.407"/>
<reference evidence="3 4" key="1">
    <citation type="submission" date="2010-03" db="EMBL/GenBank/DDBJ databases">
        <title>The genome sequence of Coprococcus catus GD/7.</title>
        <authorList>
            <consortium name="metaHIT consortium -- http://www.metahit.eu/"/>
            <person name="Pajon A."/>
            <person name="Turner K."/>
            <person name="Parkhill J."/>
            <person name="Duncan S."/>
            <person name="Flint H."/>
        </authorList>
    </citation>
    <scope>NUCLEOTIDE SEQUENCE [LARGE SCALE GENOMIC DNA]</scope>
    <source>
        <strain evidence="3 4">GD/7</strain>
    </source>
</reference>
<reference evidence="3 4" key="2">
    <citation type="submission" date="2010-03" db="EMBL/GenBank/DDBJ databases">
        <authorList>
            <person name="Pajon A."/>
        </authorList>
    </citation>
    <scope>NUCLEOTIDE SEQUENCE [LARGE SCALE GENOMIC DNA]</scope>
    <source>
        <strain evidence="3 4">GD/7</strain>
    </source>
</reference>
<dbReference type="EMBL" id="FP929038">
    <property type="protein sequence ID" value="CBK79499.1"/>
    <property type="molecule type" value="Genomic_DNA"/>
</dbReference>
<dbReference type="PROSITE" id="PS50943">
    <property type="entry name" value="HTH_CROC1"/>
    <property type="match status" value="1"/>
</dbReference>
<evidence type="ECO:0000313" key="3">
    <source>
        <dbReference type="EMBL" id="CBK79499.1"/>
    </source>
</evidence>
<dbReference type="InterPro" id="IPR010982">
    <property type="entry name" value="Lambda_DNA-bd_dom_sf"/>
</dbReference>
<dbReference type="SUPFAM" id="SSF47413">
    <property type="entry name" value="lambda repressor-like DNA-binding domains"/>
    <property type="match status" value="1"/>
</dbReference>
<evidence type="ECO:0000256" key="1">
    <source>
        <dbReference type="ARBA" id="ARBA00023125"/>
    </source>
</evidence>
<name>D4J578_9FIRM</name>
<dbReference type="RefSeq" id="WP_015513095.1">
    <property type="nucleotide sequence ID" value="NC_021009.1"/>
</dbReference>
<dbReference type="HOGENOM" id="CLU_066192_17_6_9"/>
<gene>
    <name evidence="3" type="ORF">CC1_06040</name>
</gene>
<dbReference type="GO" id="GO:0003677">
    <property type="term" value="F:DNA binding"/>
    <property type="evidence" value="ECO:0007669"/>
    <property type="project" value="UniProtKB-KW"/>
</dbReference>
<evidence type="ECO:0000313" key="4">
    <source>
        <dbReference type="Proteomes" id="UP000008798"/>
    </source>
</evidence>
<proteinExistence type="predicted"/>
<dbReference type="InterPro" id="IPR001387">
    <property type="entry name" value="Cro/C1-type_HTH"/>
</dbReference>
<keyword evidence="1" id="KW-0238">DNA-binding</keyword>
<dbReference type="CDD" id="cd00093">
    <property type="entry name" value="HTH_XRE"/>
    <property type="match status" value="1"/>
</dbReference>
<dbReference type="PANTHER" id="PTHR46558">
    <property type="entry name" value="TRACRIPTIONAL REGULATORY PROTEIN-RELATED-RELATED"/>
    <property type="match status" value="1"/>
</dbReference>
<dbReference type="KEGG" id="cct:CC1_06040"/>
<dbReference type="Proteomes" id="UP000008798">
    <property type="component" value="Chromosome"/>
</dbReference>
<sequence length="128" mass="14965">MRNENERFVEMGKRIRTRRLSLKMKQMELAEEVDISNNHISSIERGIERPGLDSFIRICDVLDVTPDYLLLGSMKSNNVPKNITDNLKLCTDEEIRLVEAMTQYLVEQHKKVKSVKETKSSWLLRKSN</sequence>
<feature type="domain" description="HTH cro/C1-type" evidence="2">
    <location>
        <begin position="15"/>
        <end position="69"/>
    </location>
</feature>
<dbReference type="Gene3D" id="1.10.260.40">
    <property type="entry name" value="lambda repressor-like DNA-binding domains"/>
    <property type="match status" value="1"/>
</dbReference>
<dbReference type="SMART" id="SM00530">
    <property type="entry name" value="HTH_XRE"/>
    <property type="match status" value="1"/>
</dbReference>
<dbReference type="AlphaFoldDB" id="D4J578"/>
<accession>D4J578</accession>